<keyword evidence="1" id="KW-0812">Transmembrane</keyword>
<accession>A0A0B5NQ70</accession>
<evidence type="ECO:0000313" key="2">
    <source>
        <dbReference type="EMBL" id="AJG74208.1"/>
    </source>
</evidence>
<feature type="transmembrane region" description="Helical" evidence="1">
    <location>
        <begin position="50"/>
        <end position="70"/>
    </location>
</feature>
<feature type="transmembrane region" description="Helical" evidence="1">
    <location>
        <begin position="6"/>
        <end position="29"/>
    </location>
</feature>
<geneLocation type="plasmid" evidence="2 5">
    <name>2</name>
</geneLocation>
<name>A0A0B5NQ70_BACTU</name>
<reference evidence="2 5" key="1">
    <citation type="journal article" date="2015" name="Genome Announc.">
        <title>Complete genome sequences for 35 biothreat assay-relevant bacillus species.</title>
        <authorList>
            <person name="Johnson S.L."/>
            <person name="Daligault H.E."/>
            <person name="Davenport K.W."/>
            <person name="Jaissle J."/>
            <person name="Frey K.G."/>
            <person name="Ladner J.T."/>
            <person name="Broomall S.M."/>
            <person name="Bishop-Lilly K.A."/>
            <person name="Bruce D.C."/>
            <person name="Gibbons H.S."/>
            <person name="Coyne S.R."/>
            <person name="Lo C.C."/>
            <person name="Meincke L."/>
            <person name="Munk A.C."/>
            <person name="Koroleva G.I."/>
            <person name="Rosenzweig C.N."/>
            <person name="Palacios G.F."/>
            <person name="Redden C.L."/>
            <person name="Minogue T.D."/>
            <person name="Chain P.S."/>
        </authorList>
    </citation>
    <scope>NUCLEOTIDE SEQUENCE [LARGE SCALE GENOMIC DNA]</scope>
    <source>
        <strain evidence="2 5">HD1011</strain>
        <plasmid evidence="2 5">2</plasmid>
    </source>
</reference>
<evidence type="ECO:0000313" key="6">
    <source>
        <dbReference type="Proteomes" id="UP000501107"/>
    </source>
</evidence>
<evidence type="ECO:0000313" key="4">
    <source>
        <dbReference type="EMBL" id="QKH22717.1"/>
    </source>
</evidence>
<dbReference type="Proteomes" id="UP000501107">
    <property type="component" value="Plasmid unnamed3"/>
</dbReference>
<dbReference type="EMBL" id="VKQN01000001">
    <property type="protein sequence ID" value="MDR4174839.1"/>
    <property type="molecule type" value="Genomic_DNA"/>
</dbReference>
<dbReference type="Proteomes" id="UP000031876">
    <property type="component" value="Plasmid 2"/>
</dbReference>
<keyword evidence="4" id="KW-0614">Plasmid</keyword>
<keyword evidence="1" id="KW-1133">Transmembrane helix</keyword>
<gene>
    <name evidence="2" type="ORF">BF38_5844</name>
    <name evidence="3" type="ORF">FO599_01670</name>
    <name evidence="4" type="ORF">FOC89_01655</name>
</gene>
<evidence type="ECO:0000256" key="1">
    <source>
        <dbReference type="SAM" id="Phobius"/>
    </source>
</evidence>
<dbReference type="EMBL" id="CP009334">
    <property type="protein sequence ID" value="AJG74208.1"/>
    <property type="molecule type" value="Genomic_DNA"/>
</dbReference>
<dbReference type="KEGG" id="btw:BF38_5844"/>
<proteinExistence type="predicted"/>
<geneLocation type="plasmid" evidence="4 6">
    <name>unnamed3</name>
</geneLocation>
<organism evidence="4 6">
    <name type="scientific">Bacillus thuringiensis</name>
    <dbReference type="NCBI Taxonomy" id="1428"/>
    <lineage>
        <taxon>Bacteria</taxon>
        <taxon>Bacillati</taxon>
        <taxon>Bacillota</taxon>
        <taxon>Bacilli</taxon>
        <taxon>Bacillales</taxon>
        <taxon>Bacillaceae</taxon>
        <taxon>Bacillus</taxon>
        <taxon>Bacillus cereus group</taxon>
    </lineage>
</organism>
<keyword evidence="1" id="KW-0472">Membrane</keyword>
<dbReference type="AlphaFoldDB" id="A0A0B5NQ70"/>
<dbReference type="Proteomes" id="UP001181533">
    <property type="component" value="Unassembled WGS sequence"/>
</dbReference>
<reference evidence="3" key="2">
    <citation type="submission" date="2019-07" db="EMBL/GenBank/DDBJ databases">
        <title>Phylogenomic Reclassification of ATCC Bacillus Strains and Various Taxa within the Genus Bacillus.</title>
        <authorList>
            <person name="Riojas M.A."/>
            <person name="Frank A.M."/>
            <person name="Fenn S.L."/>
            <person name="King S.P."/>
            <person name="Brower S.M."/>
            <person name="Hazbon M.H."/>
        </authorList>
    </citation>
    <scope>NUCLEOTIDE SEQUENCE</scope>
    <source>
        <strain evidence="3">ATCC 35646</strain>
    </source>
</reference>
<dbReference type="RefSeq" id="WP_000931679.1">
    <property type="nucleotide sequence ID" value="NZ_CP009334.1"/>
</dbReference>
<dbReference type="EMBL" id="CP053979">
    <property type="protein sequence ID" value="QKH22717.1"/>
    <property type="molecule type" value="Genomic_DNA"/>
</dbReference>
<reference evidence="4 6" key="3">
    <citation type="submission" date="2020-05" db="EMBL/GenBank/DDBJ databases">
        <title>FDA dAtabase for Regulatory Grade micrObial Sequences (FDA-ARGOS): Supporting development and validation of Infectious Disease Dx tests.</title>
        <authorList>
            <person name="Nelson B."/>
            <person name="Plummer A."/>
            <person name="Tallon L."/>
            <person name="Sadzewicz L."/>
            <person name="Zhao X."/>
            <person name="Vavikolanu K."/>
            <person name="Mehta A."/>
            <person name="Aluvathingal J."/>
            <person name="Nadendla S."/>
            <person name="Myers T."/>
            <person name="Yan Y."/>
            <person name="Sichtig H."/>
        </authorList>
    </citation>
    <scope>NUCLEOTIDE SEQUENCE [LARGE SCALE GENOMIC DNA]</scope>
    <source>
        <strain evidence="4 6">FDAARGOS_795</strain>
        <plasmid evidence="4 6">unnamed3</plasmid>
    </source>
</reference>
<sequence>MLNFVVSHMVTISWIISFYFFIDSIIQLNNKEKRKEEEFNKMVGKKHKDLFTDFALKFVIVFSIGLYGVYTNTFETAIQSLLNFKLHLEG</sequence>
<evidence type="ECO:0000313" key="5">
    <source>
        <dbReference type="Proteomes" id="UP000031876"/>
    </source>
</evidence>
<protein>
    <submittedName>
        <fullName evidence="4">Uncharacterized protein</fullName>
    </submittedName>
</protein>
<evidence type="ECO:0000313" key="3">
    <source>
        <dbReference type="EMBL" id="MDR4174839.1"/>
    </source>
</evidence>